<reference evidence="10" key="1">
    <citation type="submission" date="2025-08" db="UniProtKB">
        <authorList>
            <consortium name="RefSeq"/>
        </authorList>
    </citation>
    <scope>IDENTIFICATION</scope>
    <source>
        <strain evidence="10">Aabys</strain>
        <tissue evidence="10">Whole body</tissue>
    </source>
</reference>
<keyword evidence="5" id="KW-0479">Metal-binding</keyword>
<dbReference type="RefSeq" id="XP_058984286.1">
    <property type="nucleotide sequence ID" value="XM_059128303.1"/>
</dbReference>
<evidence type="ECO:0000256" key="5">
    <source>
        <dbReference type="ARBA" id="ARBA00022723"/>
    </source>
</evidence>
<accession>A0ABM3VER2</accession>
<evidence type="ECO:0000256" key="3">
    <source>
        <dbReference type="ARBA" id="ARBA00006958"/>
    </source>
</evidence>
<evidence type="ECO:0000313" key="10">
    <source>
        <dbReference type="RefSeq" id="XP_058984286.1"/>
    </source>
</evidence>
<evidence type="ECO:0000313" key="9">
    <source>
        <dbReference type="Proteomes" id="UP001652621"/>
    </source>
</evidence>
<dbReference type="PANTHER" id="PTHR22930:SF269">
    <property type="entry name" value="NUCLEASE HARBI1-LIKE PROTEIN"/>
    <property type="match status" value="1"/>
</dbReference>
<comment type="cofactor">
    <cofactor evidence="1">
        <name>a divalent metal cation</name>
        <dbReference type="ChEBI" id="CHEBI:60240"/>
    </cofactor>
</comment>
<dbReference type="InterPro" id="IPR027806">
    <property type="entry name" value="HARBI1_dom"/>
</dbReference>
<evidence type="ECO:0000256" key="4">
    <source>
        <dbReference type="ARBA" id="ARBA00022722"/>
    </source>
</evidence>
<name>A0ABM3VER2_MUSDO</name>
<comment type="subcellular location">
    <subcellularLocation>
        <location evidence="2">Nucleus</location>
    </subcellularLocation>
</comment>
<dbReference type="PANTHER" id="PTHR22930">
    <property type="match status" value="1"/>
</dbReference>
<evidence type="ECO:0000259" key="8">
    <source>
        <dbReference type="Pfam" id="PF13359"/>
    </source>
</evidence>
<dbReference type="InterPro" id="IPR045249">
    <property type="entry name" value="HARBI1-like"/>
</dbReference>
<keyword evidence="4" id="KW-0540">Nuclease</keyword>
<dbReference type="Pfam" id="PF13359">
    <property type="entry name" value="DDE_Tnp_4"/>
    <property type="match status" value="1"/>
</dbReference>
<comment type="similarity">
    <text evidence="3">Belongs to the HARBI1 family.</text>
</comment>
<dbReference type="Proteomes" id="UP001652621">
    <property type="component" value="Unplaced"/>
</dbReference>
<organism evidence="9 10">
    <name type="scientific">Musca domestica</name>
    <name type="common">House fly</name>
    <dbReference type="NCBI Taxonomy" id="7370"/>
    <lineage>
        <taxon>Eukaryota</taxon>
        <taxon>Metazoa</taxon>
        <taxon>Ecdysozoa</taxon>
        <taxon>Arthropoda</taxon>
        <taxon>Hexapoda</taxon>
        <taxon>Insecta</taxon>
        <taxon>Pterygota</taxon>
        <taxon>Neoptera</taxon>
        <taxon>Endopterygota</taxon>
        <taxon>Diptera</taxon>
        <taxon>Brachycera</taxon>
        <taxon>Muscomorpha</taxon>
        <taxon>Muscoidea</taxon>
        <taxon>Muscidae</taxon>
        <taxon>Musca</taxon>
    </lineage>
</organism>
<proteinExistence type="inferred from homology"/>
<dbReference type="GeneID" id="131805060"/>
<gene>
    <name evidence="10" type="primary">LOC131805060</name>
</gene>
<sequence length="275" mass="31239">MGVPTMKGIVSETCEVLWEILGPIYLSVPKENEWKRIAIDFYTMWDLPNCVGTIDGKHINLTCPSNSGSQFYNNKGNYSIVLLAACDANYTFTSVDIGAVELCGTQDSVNSCIRANWIYQKKKYYPIADAAFPLKPFLIRPYPRSNLPPEKEIFNKRLSRARRVIENAFGILASRWRILLSSLQMSTASAEKVIKATVLLHNFLKMHDGSYCPPEYVDRDDGIVLINGLWRNEVPVPLQRARRTASNNAAKCAFKLRDELMSYVVSHPIRHFSRQ</sequence>
<evidence type="ECO:0000256" key="1">
    <source>
        <dbReference type="ARBA" id="ARBA00001968"/>
    </source>
</evidence>
<evidence type="ECO:0000256" key="6">
    <source>
        <dbReference type="ARBA" id="ARBA00022801"/>
    </source>
</evidence>
<keyword evidence="9" id="KW-1185">Reference proteome</keyword>
<protein>
    <submittedName>
        <fullName evidence="10">Uncharacterized protein LOC131805060</fullName>
    </submittedName>
</protein>
<feature type="domain" description="DDE Tnp4" evidence="8">
    <location>
        <begin position="54"/>
        <end position="202"/>
    </location>
</feature>
<keyword evidence="7" id="KW-0539">Nucleus</keyword>
<keyword evidence="6" id="KW-0378">Hydrolase</keyword>
<evidence type="ECO:0000256" key="7">
    <source>
        <dbReference type="ARBA" id="ARBA00023242"/>
    </source>
</evidence>
<evidence type="ECO:0000256" key="2">
    <source>
        <dbReference type="ARBA" id="ARBA00004123"/>
    </source>
</evidence>